<dbReference type="CDD" id="cd18574">
    <property type="entry name" value="ABC_6TM_ABCB8_like"/>
    <property type="match status" value="1"/>
</dbReference>
<dbReference type="EMBL" id="ODYU01002790">
    <property type="protein sequence ID" value="SOQ40720.1"/>
    <property type="molecule type" value="Genomic_DNA"/>
</dbReference>
<dbReference type="GO" id="GO:0005524">
    <property type="term" value="F:ATP binding"/>
    <property type="evidence" value="ECO:0007669"/>
    <property type="project" value="UniProtKB-KW"/>
</dbReference>
<keyword evidence="11 18" id="KW-1133">Transmembrane helix</keyword>
<keyword evidence="13" id="KW-0496">Mitochondrion</keyword>
<dbReference type="GO" id="GO:0015421">
    <property type="term" value="F:ABC-type oligopeptide transporter activity"/>
    <property type="evidence" value="ECO:0007669"/>
    <property type="project" value="TreeGrafter"/>
</dbReference>
<comment type="subcellular location">
    <subcellularLocation>
        <location evidence="1">Mitochondrion inner membrane</location>
        <topology evidence="1">Multi-pass membrane protein</topology>
    </subcellularLocation>
</comment>
<keyword evidence="8" id="KW-0067">ATP-binding</keyword>
<dbReference type="Gene3D" id="3.40.50.300">
    <property type="entry name" value="P-loop containing nucleotide triphosphate hydrolases"/>
    <property type="match status" value="1"/>
</dbReference>
<evidence type="ECO:0000256" key="7">
    <source>
        <dbReference type="ARBA" id="ARBA00022792"/>
    </source>
</evidence>
<dbReference type="InterPro" id="IPR003439">
    <property type="entry name" value="ABC_transporter-like_ATP-bd"/>
</dbReference>
<dbReference type="PANTHER" id="PTHR43394:SF17">
    <property type="entry name" value="MITOCHONDRIAL POTASSIUM CHANNEL ATP-BINDING SUBUNIT"/>
    <property type="match status" value="1"/>
</dbReference>
<evidence type="ECO:0000256" key="14">
    <source>
        <dbReference type="ARBA" id="ARBA00023136"/>
    </source>
</evidence>
<evidence type="ECO:0000256" key="9">
    <source>
        <dbReference type="ARBA" id="ARBA00022946"/>
    </source>
</evidence>
<evidence type="ECO:0000256" key="16">
    <source>
        <dbReference type="ARBA" id="ARBA00041416"/>
    </source>
</evidence>
<evidence type="ECO:0000256" key="10">
    <source>
        <dbReference type="ARBA" id="ARBA00022958"/>
    </source>
</evidence>
<feature type="transmembrane region" description="Helical" evidence="18">
    <location>
        <begin position="176"/>
        <end position="195"/>
    </location>
</feature>
<keyword evidence="9" id="KW-0809">Transit peptide</keyword>
<keyword evidence="3" id="KW-0813">Transport</keyword>
<dbReference type="PROSITE" id="PS50929">
    <property type="entry name" value="ABC_TM1F"/>
    <property type="match status" value="1"/>
</dbReference>
<evidence type="ECO:0000256" key="18">
    <source>
        <dbReference type="SAM" id="Phobius"/>
    </source>
</evidence>
<evidence type="ECO:0000256" key="2">
    <source>
        <dbReference type="ARBA" id="ARBA00007577"/>
    </source>
</evidence>
<gene>
    <name evidence="21" type="ORF">SFRICE_002695</name>
</gene>
<keyword evidence="4" id="KW-0633">Potassium transport</keyword>
<evidence type="ECO:0000256" key="3">
    <source>
        <dbReference type="ARBA" id="ARBA00022448"/>
    </source>
</evidence>
<evidence type="ECO:0000256" key="11">
    <source>
        <dbReference type="ARBA" id="ARBA00022989"/>
    </source>
</evidence>
<dbReference type="GO" id="GO:0016887">
    <property type="term" value="F:ATP hydrolysis activity"/>
    <property type="evidence" value="ECO:0007669"/>
    <property type="project" value="InterPro"/>
</dbReference>
<keyword evidence="7" id="KW-0999">Mitochondrion inner membrane</keyword>
<evidence type="ECO:0000256" key="13">
    <source>
        <dbReference type="ARBA" id="ARBA00023128"/>
    </source>
</evidence>
<dbReference type="InterPro" id="IPR011527">
    <property type="entry name" value="ABC1_TM_dom"/>
</dbReference>
<dbReference type="PROSITE" id="PS00211">
    <property type="entry name" value="ABC_TRANSPORTER_1"/>
    <property type="match status" value="1"/>
</dbReference>
<keyword evidence="10" id="KW-0630">Potassium</keyword>
<proteinExistence type="inferred from homology"/>
<evidence type="ECO:0000256" key="15">
    <source>
        <dbReference type="ARBA" id="ARBA00040439"/>
    </source>
</evidence>
<keyword evidence="5 18" id="KW-0812">Transmembrane</keyword>
<dbReference type="InterPro" id="IPR036640">
    <property type="entry name" value="ABC1_TM_sf"/>
</dbReference>
<organism evidence="21">
    <name type="scientific">Spodoptera frugiperda</name>
    <name type="common">Fall armyworm</name>
    <dbReference type="NCBI Taxonomy" id="7108"/>
    <lineage>
        <taxon>Eukaryota</taxon>
        <taxon>Metazoa</taxon>
        <taxon>Ecdysozoa</taxon>
        <taxon>Arthropoda</taxon>
        <taxon>Hexapoda</taxon>
        <taxon>Insecta</taxon>
        <taxon>Pterygota</taxon>
        <taxon>Neoptera</taxon>
        <taxon>Endopterygota</taxon>
        <taxon>Lepidoptera</taxon>
        <taxon>Glossata</taxon>
        <taxon>Ditrysia</taxon>
        <taxon>Noctuoidea</taxon>
        <taxon>Noctuidae</taxon>
        <taxon>Amphipyrinae</taxon>
        <taxon>Spodoptera</taxon>
    </lineage>
</organism>
<feature type="transmembrane region" description="Helical" evidence="18">
    <location>
        <begin position="274"/>
        <end position="294"/>
    </location>
</feature>
<dbReference type="InterPro" id="IPR039421">
    <property type="entry name" value="Type_1_exporter"/>
</dbReference>
<keyword evidence="14 18" id="KW-0472">Membrane</keyword>
<dbReference type="Pfam" id="PF00664">
    <property type="entry name" value="ABC_membrane"/>
    <property type="match status" value="1"/>
</dbReference>
<sequence>MWQLLQTSSCQLVRQRLLTAKSNVYFTNLMKNRPSNVVKRYFSEVKTSSEKNAKPGLLLLCSPWKLCTGVSLALGARYFLSNGPAYCKAHTVPSRVIQRRPNVEEDNAKFDWDKFLSYLQPHKWLLMAAVGSALVVAFFNVYIPAVLGEVVNVLANQRSNPTADFMDNIRTPALKLVALYIGQAIFTFMYIHLLSQVGERVAAQMKQELFESILRQDIAFFDQERTGELVNRLTVDVQDFKSSFKQTISGGLRATTQVVGSSVSLLVISPQLTGLTLLCVPSVVIGGTFIGSLLRKLSREAQSQIEKSTLVAEEAIANMRTVRAFAGEENEAQLFAQECKAAAELSMELGLGIGLFQAGTNLFLNGMVLGTMFMGGHLMASGQMSAGDVMAFLVNAQTVQRSVAQLSLLFGSVVKGLSAGGRVFEYINKKPVMDSSGSKVIRYHEFHGDIEFKDVSFSYPSRPEATVLKNFNLKIPAGKTVAIVGTSGNGKSTIACLLERFYDVDAGQVTIDGVDVREMDCKWLRGRALGIISQEPVLFATTVKENIRYGRPEASDEDVYRAAQTANAHDFIVGFPNGYDTLVGERGMSLSGGQKQRIAIARAVLKNPPVLILDEATSALDSASEKVVQTALETAAKGRTVLVIAHRLSTVMNADLIVVLNKGNIVEMGTHAQLKKQKGFYWNLIKQQDQSAEANTAGIASMAL</sequence>
<evidence type="ECO:0000259" key="20">
    <source>
        <dbReference type="PROSITE" id="PS50929"/>
    </source>
</evidence>
<dbReference type="GO" id="GO:0006813">
    <property type="term" value="P:potassium ion transport"/>
    <property type="evidence" value="ECO:0007669"/>
    <property type="project" value="UniProtKB-KW"/>
</dbReference>
<keyword evidence="6" id="KW-0547">Nucleotide-binding</keyword>
<evidence type="ECO:0000259" key="19">
    <source>
        <dbReference type="PROSITE" id="PS50893"/>
    </source>
</evidence>
<accession>A0A2H1VIQ3</accession>
<dbReference type="FunFam" id="1.20.1560.10:FF:000016">
    <property type="entry name" value="ATP-binding cassette sub-family B member 8, mitochondrial"/>
    <property type="match status" value="1"/>
</dbReference>
<dbReference type="GO" id="GO:0090374">
    <property type="term" value="P:oligopeptide export from mitochondrion"/>
    <property type="evidence" value="ECO:0007669"/>
    <property type="project" value="TreeGrafter"/>
</dbReference>
<dbReference type="PROSITE" id="PS50893">
    <property type="entry name" value="ABC_TRANSPORTER_2"/>
    <property type="match status" value="1"/>
</dbReference>
<reference evidence="21" key="1">
    <citation type="submission" date="2016-07" db="EMBL/GenBank/DDBJ databases">
        <authorList>
            <person name="Bretaudeau A."/>
        </authorList>
    </citation>
    <scope>NUCLEOTIDE SEQUENCE</scope>
    <source>
        <strain evidence="21">Rice</strain>
        <tissue evidence="21">Whole body</tissue>
    </source>
</reference>
<keyword evidence="12" id="KW-0406">Ion transport</keyword>
<dbReference type="Gene3D" id="1.20.1560.10">
    <property type="entry name" value="ABC transporter type 1, transmembrane domain"/>
    <property type="match status" value="1"/>
</dbReference>
<dbReference type="SUPFAM" id="SSF52540">
    <property type="entry name" value="P-loop containing nucleoside triphosphate hydrolases"/>
    <property type="match status" value="1"/>
</dbReference>
<dbReference type="Pfam" id="PF00005">
    <property type="entry name" value="ABC_tran"/>
    <property type="match status" value="1"/>
</dbReference>
<dbReference type="SUPFAM" id="SSF90123">
    <property type="entry name" value="ABC transporter transmembrane region"/>
    <property type="match status" value="1"/>
</dbReference>
<evidence type="ECO:0000256" key="6">
    <source>
        <dbReference type="ARBA" id="ARBA00022741"/>
    </source>
</evidence>
<comment type="similarity">
    <text evidence="2">Belongs to the ABC transporter superfamily. ABCB family. Multidrug resistance exporter (TC 3.A.1.201) subfamily.</text>
</comment>
<name>A0A2H1VIQ3_SPOFR</name>
<evidence type="ECO:0000256" key="17">
    <source>
        <dbReference type="ARBA" id="ARBA00042968"/>
    </source>
</evidence>
<protein>
    <recommendedName>
        <fullName evidence="15">Mitochondrial potassium channel ATP-binding subunit</fullName>
    </recommendedName>
    <alternativeName>
        <fullName evidence="17">ATP-binding cassette sub-family B member 8, mitochondrial</fullName>
    </alternativeName>
    <alternativeName>
        <fullName evidence="16">Mitochondrial sulfonylurea-receptor</fullName>
    </alternativeName>
</protein>
<dbReference type="FunFam" id="3.40.50.300:FF:000403">
    <property type="entry name" value="ATP-binding cassette sub-family B member 8, mitochondrial"/>
    <property type="match status" value="1"/>
</dbReference>
<evidence type="ECO:0000313" key="21">
    <source>
        <dbReference type="EMBL" id="SOQ40720.1"/>
    </source>
</evidence>
<evidence type="ECO:0000256" key="5">
    <source>
        <dbReference type="ARBA" id="ARBA00022692"/>
    </source>
</evidence>
<dbReference type="SMART" id="SM00382">
    <property type="entry name" value="AAA"/>
    <property type="match status" value="1"/>
</dbReference>
<dbReference type="CDD" id="cd03249">
    <property type="entry name" value="ABC_MTABC3_MDL1_MDL2"/>
    <property type="match status" value="1"/>
</dbReference>
<dbReference type="InterPro" id="IPR027417">
    <property type="entry name" value="P-loop_NTPase"/>
</dbReference>
<dbReference type="GO" id="GO:0005743">
    <property type="term" value="C:mitochondrial inner membrane"/>
    <property type="evidence" value="ECO:0007669"/>
    <property type="project" value="UniProtKB-SubCell"/>
</dbReference>
<evidence type="ECO:0000256" key="1">
    <source>
        <dbReference type="ARBA" id="ARBA00004448"/>
    </source>
</evidence>
<evidence type="ECO:0000256" key="12">
    <source>
        <dbReference type="ARBA" id="ARBA00023065"/>
    </source>
</evidence>
<dbReference type="InterPro" id="IPR017871">
    <property type="entry name" value="ABC_transporter-like_CS"/>
</dbReference>
<dbReference type="AlphaFoldDB" id="A0A2H1VIQ3"/>
<dbReference type="PANTHER" id="PTHR43394">
    <property type="entry name" value="ATP-DEPENDENT PERMEASE MDL1, MITOCHONDRIAL"/>
    <property type="match status" value="1"/>
</dbReference>
<feature type="domain" description="ABC transmembrane type-1" evidence="20">
    <location>
        <begin position="128"/>
        <end position="415"/>
    </location>
</feature>
<evidence type="ECO:0000256" key="8">
    <source>
        <dbReference type="ARBA" id="ARBA00022840"/>
    </source>
</evidence>
<feature type="domain" description="ABC transporter" evidence="19">
    <location>
        <begin position="450"/>
        <end position="687"/>
    </location>
</feature>
<dbReference type="InterPro" id="IPR003593">
    <property type="entry name" value="AAA+_ATPase"/>
</dbReference>
<evidence type="ECO:0000256" key="4">
    <source>
        <dbReference type="ARBA" id="ARBA00022538"/>
    </source>
</evidence>
<dbReference type="PIRSF" id="PIRSF002773">
    <property type="entry name" value="ABC_prm/ATPase_B"/>
    <property type="match status" value="1"/>
</dbReference>